<evidence type="ECO:0000313" key="2">
    <source>
        <dbReference type="Proteomes" id="UP001159363"/>
    </source>
</evidence>
<dbReference type="InterPro" id="IPR043502">
    <property type="entry name" value="DNA/RNA_pol_sf"/>
</dbReference>
<proteinExistence type="predicted"/>
<dbReference type="Gene3D" id="3.30.70.270">
    <property type="match status" value="1"/>
</dbReference>
<comment type="caution">
    <text evidence="1">The sequence shown here is derived from an EMBL/GenBank/DDBJ whole genome shotgun (WGS) entry which is preliminary data.</text>
</comment>
<dbReference type="Proteomes" id="UP001159363">
    <property type="component" value="Chromosome 2"/>
</dbReference>
<keyword evidence="2" id="KW-1185">Reference proteome</keyword>
<gene>
    <name evidence="1" type="ORF">PR048_006705</name>
</gene>
<name>A0ABQ9IBP6_9NEOP</name>
<dbReference type="InterPro" id="IPR043128">
    <property type="entry name" value="Rev_trsase/Diguanyl_cyclase"/>
</dbReference>
<evidence type="ECO:0008006" key="3">
    <source>
        <dbReference type="Google" id="ProtNLM"/>
    </source>
</evidence>
<reference evidence="1 2" key="1">
    <citation type="submission" date="2023-02" db="EMBL/GenBank/DDBJ databases">
        <title>LHISI_Scaffold_Assembly.</title>
        <authorList>
            <person name="Stuart O.P."/>
            <person name="Cleave R."/>
            <person name="Magrath M.J.L."/>
            <person name="Mikheyev A.S."/>
        </authorList>
    </citation>
    <scope>NUCLEOTIDE SEQUENCE [LARGE SCALE GENOMIC DNA]</scope>
    <source>
        <strain evidence="1">Daus_M_001</strain>
        <tissue evidence="1">Leg muscle</tissue>
    </source>
</reference>
<evidence type="ECO:0000313" key="1">
    <source>
        <dbReference type="EMBL" id="KAJ8894095.1"/>
    </source>
</evidence>
<protein>
    <recommendedName>
        <fullName evidence="3">Reverse transcriptase/retrotransposon-derived protein RNase H-like domain-containing protein</fullName>
    </recommendedName>
</protein>
<organism evidence="1 2">
    <name type="scientific">Dryococelus australis</name>
    <dbReference type="NCBI Taxonomy" id="614101"/>
    <lineage>
        <taxon>Eukaryota</taxon>
        <taxon>Metazoa</taxon>
        <taxon>Ecdysozoa</taxon>
        <taxon>Arthropoda</taxon>
        <taxon>Hexapoda</taxon>
        <taxon>Insecta</taxon>
        <taxon>Pterygota</taxon>
        <taxon>Neoptera</taxon>
        <taxon>Polyneoptera</taxon>
        <taxon>Phasmatodea</taxon>
        <taxon>Verophasmatodea</taxon>
        <taxon>Anareolatae</taxon>
        <taxon>Phasmatidae</taxon>
        <taxon>Eurycanthinae</taxon>
        <taxon>Dryococelus</taxon>
    </lineage>
</organism>
<dbReference type="EMBL" id="JARBHB010000002">
    <property type="protein sequence ID" value="KAJ8894095.1"/>
    <property type="molecule type" value="Genomic_DNA"/>
</dbReference>
<sequence length="112" mass="12988">MEMRQPQKLPRQYRVQCPTKLETQLGQFIVTCKWLRYYVLKLADHLISLNDQLKKDILFQWTNSDQKAFETVKAQFEQIYPLCPPDSTCPLIVQTNTNSLGMGGYAVRGESC</sequence>
<dbReference type="SUPFAM" id="SSF56672">
    <property type="entry name" value="DNA/RNA polymerases"/>
    <property type="match status" value="1"/>
</dbReference>
<accession>A0ABQ9IBP6</accession>